<keyword evidence="2 5" id="KW-0812">Transmembrane</keyword>
<comment type="subcellular location">
    <subcellularLocation>
        <location evidence="1">Membrane</location>
        <topology evidence="1">Multi-pass membrane protein</topology>
    </subcellularLocation>
</comment>
<dbReference type="InterPro" id="IPR006603">
    <property type="entry name" value="PQ-loop_rpt"/>
</dbReference>
<gene>
    <name evidence="6" type="ORF">psyc5s11_50090</name>
</gene>
<dbReference type="InterPro" id="IPR047662">
    <property type="entry name" value="SemiSWEET"/>
</dbReference>
<dbReference type="NCBIfam" id="NF037968">
    <property type="entry name" value="SemiSWEET_2"/>
    <property type="match status" value="1"/>
</dbReference>
<sequence length="85" mass="9442">MIGNIAAVLTTLSFLPQALKVIKTKNTEGISLGMYSMFVLGVFLWGIYGYTKSDMAIMVSNFITFTLASIVLFYKIKYSVKKVSN</sequence>
<evidence type="ECO:0000256" key="2">
    <source>
        <dbReference type="ARBA" id="ARBA00022692"/>
    </source>
</evidence>
<dbReference type="SMART" id="SM00679">
    <property type="entry name" value="CTNS"/>
    <property type="match status" value="1"/>
</dbReference>
<dbReference type="EMBL" id="AP024849">
    <property type="protein sequence ID" value="BCZ48942.1"/>
    <property type="molecule type" value="Genomic_DNA"/>
</dbReference>
<evidence type="ECO:0000313" key="6">
    <source>
        <dbReference type="EMBL" id="BCZ48942.1"/>
    </source>
</evidence>
<dbReference type="RefSeq" id="WP_224035167.1">
    <property type="nucleotide sequence ID" value="NZ_AP024849.1"/>
</dbReference>
<accession>A0ABM7TAF5</accession>
<reference evidence="7" key="1">
    <citation type="submission" date="2021-07" db="EMBL/GenBank/DDBJ databases">
        <title>Complete genome sequencing of a Clostridium isolate.</title>
        <authorList>
            <person name="Ueki A."/>
            <person name="Tonouchi A."/>
        </authorList>
    </citation>
    <scope>NUCLEOTIDE SEQUENCE [LARGE SCALE GENOMIC DNA]</scope>
    <source>
        <strain evidence="7">C5S11</strain>
    </source>
</reference>
<keyword evidence="3 5" id="KW-1133">Transmembrane helix</keyword>
<keyword evidence="4 5" id="KW-0472">Membrane</keyword>
<dbReference type="Gene3D" id="1.20.1280.290">
    <property type="match status" value="1"/>
</dbReference>
<evidence type="ECO:0000256" key="4">
    <source>
        <dbReference type="ARBA" id="ARBA00023136"/>
    </source>
</evidence>
<dbReference type="Pfam" id="PF04193">
    <property type="entry name" value="PQ-loop"/>
    <property type="match status" value="1"/>
</dbReference>
<protein>
    <submittedName>
        <fullName evidence="6">Membrane protein</fullName>
    </submittedName>
</protein>
<evidence type="ECO:0000256" key="1">
    <source>
        <dbReference type="ARBA" id="ARBA00004141"/>
    </source>
</evidence>
<evidence type="ECO:0000313" key="7">
    <source>
        <dbReference type="Proteomes" id="UP000824633"/>
    </source>
</evidence>
<evidence type="ECO:0000256" key="5">
    <source>
        <dbReference type="SAM" id="Phobius"/>
    </source>
</evidence>
<name>A0ABM7TAF5_9CLOT</name>
<feature type="transmembrane region" description="Helical" evidence="5">
    <location>
        <begin position="55"/>
        <end position="76"/>
    </location>
</feature>
<organism evidence="6 7">
    <name type="scientific">Clostridium gelidum</name>
    <dbReference type="NCBI Taxonomy" id="704125"/>
    <lineage>
        <taxon>Bacteria</taxon>
        <taxon>Bacillati</taxon>
        <taxon>Bacillota</taxon>
        <taxon>Clostridia</taxon>
        <taxon>Eubacteriales</taxon>
        <taxon>Clostridiaceae</taxon>
        <taxon>Clostridium</taxon>
    </lineage>
</organism>
<keyword evidence="7" id="KW-1185">Reference proteome</keyword>
<evidence type="ECO:0000256" key="3">
    <source>
        <dbReference type="ARBA" id="ARBA00022989"/>
    </source>
</evidence>
<dbReference type="Proteomes" id="UP000824633">
    <property type="component" value="Chromosome"/>
</dbReference>
<feature type="transmembrane region" description="Helical" evidence="5">
    <location>
        <begin position="30"/>
        <end position="48"/>
    </location>
</feature>
<proteinExistence type="predicted"/>